<evidence type="ECO:0008006" key="3">
    <source>
        <dbReference type="Google" id="ProtNLM"/>
    </source>
</evidence>
<dbReference type="OrthoDB" id="4427749at2"/>
<dbReference type="InterPro" id="IPR025355">
    <property type="entry name" value="DUF4259"/>
</dbReference>
<sequence>MGAWDIEVFENDDNVDFLDELTTYEEEDILATVTDACVLLAEGETSTSVEENNGLAAATLAAIWAGAPFSAAEVADNYPFIRELIGQGSEKLHQAAVEILEAVETEHDIDLYIEALS</sequence>
<accession>A0A1I2Q0G7</accession>
<dbReference type="AlphaFoldDB" id="A0A1I2Q0G7"/>
<dbReference type="Proteomes" id="UP000199065">
    <property type="component" value="Unassembled WGS sequence"/>
</dbReference>
<evidence type="ECO:0000313" key="2">
    <source>
        <dbReference type="Proteomes" id="UP000199065"/>
    </source>
</evidence>
<name>A0A1I2Q0G7_9CORY</name>
<keyword evidence="2" id="KW-1185">Reference proteome</keyword>
<dbReference type="STRING" id="185761.SAMN05660282_00242"/>
<protein>
    <recommendedName>
        <fullName evidence="3">DUF4259 domain-containing protein</fullName>
    </recommendedName>
</protein>
<dbReference type="Pfam" id="PF14078">
    <property type="entry name" value="DUF4259"/>
    <property type="match status" value="1"/>
</dbReference>
<gene>
    <name evidence="1" type="ORF">SAMN05660282_00242</name>
</gene>
<dbReference type="RefSeq" id="WP_092283582.1">
    <property type="nucleotide sequence ID" value="NZ_FOPJ01000001.1"/>
</dbReference>
<organism evidence="1 2">
    <name type="scientific">Corynebacterium spheniscorum</name>
    <dbReference type="NCBI Taxonomy" id="185761"/>
    <lineage>
        <taxon>Bacteria</taxon>
        <taxon>Bacillati</taxon>
        <taxon>Actinomycetota</taxon>
        <taxon>Actinomycetes</taxon>
        <taxon>Mycobacteriales</taxon>
        <taxon>Corynebacteriaceae</taxon>
        <taxon>Corynebacterium</taxon>
    </lineage>
</organism>
<dbReference type="EMBL" id="FOPJ01000001">
    <property type="protein sequence ID" value="SFG19757.1"/>
    <property type="molecule type" value="Genomic_DNA"/>
</dbReference>
<evidence type="ECO:0000313" key="1">
    <source>
        <dbReference type="EMBL" id="SFG19757.1"/>
    </source>
</evidence>
<reference evidence="1 2" key="1">
    <citation type="submission" date="2016-10" db="EMBL/GenBank/DDBJ databases">
        <authorList>
            <person name="de Groot N.N."/>
        </authorList>
    </citation>
    <scope>NUCLEOTIDE SEQUENCE [LARGE SCALE GENOMIC DNA]</scope>
    <source>
        <strain>J11</strain>
        <strain evidence="2">PG 39</strain>
    </source>
</reference>
<proteinExistence type="predicted"/>